<name>A0A2K8KGD7_9RHOB</name>
<gene>
    <name evidence="1" type="ORF">BG454_04800</name>
</gene>
<sequence length="148" mass="16478">MIFVAKKNRTVNGVAILPHPLPKYMKRNHHRAMNMLGYALTLSDANSWEATSVIWQARLEPQECAALAWAALRSMEREGAMLVAETVLGGAGSPPPIFIKLLEDATAWAGYASHEELEAYALSIFQAFTISQRREFVEFVKGYEHADA</sequence>
<evidence type="ECO:0000313" key="1">
    <source>
        <dbReference type="EMBL" id="ATX65230.1"/>
    </source>
</evidence>
<dbReference type="OrthoDB" id="7874140at2"/>
<dbReference type="KEGG" id="rbg:BG454_04800"/>
<dbReference type="EMBL" id="CP024899">
    <property type="protein sequence ID" value="ATX65230.1"/>
    <property type="molecule type" value="Genomic_DNA"/>
</dbReference>
<proteinExistence type="predicted"/>
<organism evidence="1 2">
    <name type="scientific">Roseinatronobacter bogoriensis subsp. barguzinensis</name>
    <dbReference type="NCBI Taxonomy" id="441209"/>
    <lineage>
        <taxon>Bacteria</taxon>
        <taxon>Pseudomonadati</taxon>
        <taxon>Pseudomonadota</taxon>
        <taxon>Alphaproteobacteria</taxon>
        <taxon>Rhodobacterales</taxon>
        <taxon>Paracoccaceae</taxon>
        <taxon>Roseinatronobacter</taxon>
    </lineage>
</organism>
<accession>A0A2K8KGD7</accession>
<reference evidence="1 2" key="1">
    <citation type="submission" date="2017-11" db="EMBL/GenBank/DDBJ databases">
        <title>Revised Sequence and Annotation of the Rhodobaca barguzinensis strain alga05 Genome.</title>
        <authorList>
            <person name="Kopejtka K."/>
            <person name="Tomasch J.M."/>
            <person name="Bunk B."/>
            <person name="Koblizek M."/>
        </authorList>
    </citation>
    <scope>NUCLEOTIDE SEQUENCE [LARGE SCALE GENOMIC DNA]</scope>
    <source>
        <strain evidence="2">alga05</strain>
    </source>
</reference>
<dbReference type="Proteomes" id="UP000228948">
    <property type="component" value="Chromosome"/>
</dbReference>
<keyword evidence="2" id="KW-1185">Reference proteome</keyword>
<dbReference type="RefSeq" id="WP_100319094.1">
    <property type="nucleotide sequence ID" value="NZ_CP024899.1"/>
</dbReference>
<dbReference type="STRING" id="441209.GCA_001870665_03694"/>
<dbReference type="AlphaFoldDB" id="A0A2K8KGD7"/>
<evidence type="ECO:0000313" key="2">
    <source>
        <dbReference type="Proteomes" id="UP000228948"/>
    </source>
</evidence>
<protein>
    <submittedName>
        <fullName evidence="1">Uncharacterized protein</fullName>
    </submittedName>
</protein>